<evidence type="ECO:0000256" key="1">
    <source>
        <dbReference type="SAM" id="MobiDB-lite"/>
    </source>
</evidence>
<dbReference type="AlphaFoldDB" id="G3NTN9"/>
<dbReference type="InterPro" id="IPR011992">
    <property type="entry name" value="EF-hand-dom_pair"/>
</dbReference>
<dbReference type="GO" id="GO:0016460">
    <property type="term" value="C:myosin II complex"/>
    <property type="evidence" value="ECO:0007669"/>
    <property type="project" value="TreeGrafter"/>
</dbReference>
<dbReference type="eggNOG" id="KOG0030">
    <property type="taxonomic scope" value="Eukaryota"/>
</dbReference>
<dbReference type="PANTHER" id="PTHR23048">
    <property type="entry name" value="MYOSIN LIGHT CHAIN 1, 3"/>
    <property type="match status" value="1"/>
</dbReference>
<protein>
    <submittedName>
        <fullName evidence="3">Myosin, light chain 1, alkali; skeletal, fast</fullName>
    </submittedName>
</protein>
<dbReference type="GeneID" id="120834508"/>
<dbReference type="GeneTree" id="ENSGT01030000234570"/>
<name>G3NTN9_GASAC</name>
<dbReference type="InterPro" id="IPR002048">
    <property type="entry name" value="EF_hand_dom"/>
</dbReference>
<dbReference type="GO" id="GO:0007519">
    <property type="term" value="P:skeletal muscle tissue development"/>
    <property type="evidence" value="ECO:0007669"/>
    <property type="project" value="Ensembl"/>
</dbReference>
<proteinExistence type="predicted"/>
<evidence type="ECO:0000313" key="4">
    <source>
        <dbReference type="Proteomes" id="UP000007635"/>
    </source>
</evidence>
<dbReference type="PROSITE" id="PS50222">
    <property type="entry name" value="EF_HAND_2"/>
    <property type="match status" value="2"/>
</dbReference>
<dbReference type="Proteomes" id="UP000007635">
    <property type="component" value="Chromosome XVI"/>
</dbReference>
<dbReference type="Ensembl" id="ENSGACT00000008726.2">
    <property type="protein sequence ID" value="ENSGACP00000008707.1"/>
    <property type="gene ID" value="ENSGACG00000006539.2"/>
</dbReference>
<dbReference type="FunFam" id="1.10.238.10:FF:000019">
    <property type="entry name" value="Myosin light chain 1 skeletal"/>
    <property type="match status" value="1"/>
</dbReference>
<evidence type="ECO:0000259" key="2">
    <source>
        <dbReference type="PROSITE" id="PS50222"/>
    </source>
</evidence>
<reference evidence="3" key="2">
    <citation type="submission" date="2025-08" db="UniProtKB">
        <authorList>
            <consortium name="Ensembl"/>
        </authorList>
    </citation>
    <scope>IDENTIFICATION</scope>
</reference>
<feature type="compositionally biased region" description="Pro residues" evidence="1">
    <location>
        <begin position="17"/>
        <end position="31"/>
    </location>
</feature>
<dbReference type="GO" id="GO:0043292">
    <property type="term" value="C:contractile muscle fiber"/>
    <property type="evidence" value="ECO:0007669"/>
    <property type="project" value="TreeGrafter"/>
</dbReference>
<dbReference type="CDD" id="cd00051">
    <property type="entry name" value="EFh"/>
    <property type="match status" value="1"/>
</dbReference>
<evidence type="ECO:0000313" key="3">
    <source>
        <dbReference type="Ensembl" id="ENSGACP00000008707.1"/>
    </source>
</evidence>
<dbReference type="InterPro" id="IPR050230">
    <property type="entry name" value="CALM/Myosin/TropC-like"/>
</dbReference>
<sequence length="192" mass="20636">MAPKKDPKAPVKKAEPAPAPAPAPEPAPAPAAPAAVDLSAVKVEFSPDQIDDYREAFGLFDRVGDNKVAYIQIADIMRALGQNPTNKEVGKLLGMPSAEDMASKRVDFEGFLPMLQSIINSPNKAGFDDYVEGLRVFDKEGNGTVMGAELRIVLATLGEKMNEAEIDALMTGQEDENGCVNYEAFVKHIMSV</sequence>
<feature type="region of interest" description="Disordered" evidence="1">
    <location>
        <begin position="1"/>
        <end position="33"/>
    </location>
</feature>
<dbReference type="RefSeq" id="XP_040058479.1">
    <property type="nucleotide sequence ID" value="XM_040202545.1"/>
</dbReference>
<dbReference type="Gene3D" id="1.10.238.10">
    <property type="entry name" value="EF-hand"/>
    <property type="match status" value="2"/>
</dbReference>
<dbReference type="PANTHER" id="PTHR23048:SF10">
    <property type="entry name" value="MYOSIN, LIGHT CHAIN 1, ALKALI_ SKELETAL, FAST"/>
    <property type="match status" value="1"/>
</dbReference>
<dbReference type="GO" id="GO:0005509">
    <property type="term" value="F:calcium ion binding"/>
    <property type="evidence" value="ECO:0007669"/>
    <property type="project" value="InterPro"/>
</dbReference>
<reference evidence="3" key="3">
    <citation type="submission" date="2025-09" db="UniProtKB">
        <authorList>
            <consortium name="Ensembl"/>
        </authorList>
    </citation>
    <scope>IDENTIFICATION</scope>
</reference>
<feature type="compositionally biased region" description="Basic and acidic residues" evidence="1">
    <location>
        <begin position="1"/>
        <end position="15"/>
    </location>
</feature>
<feature type="domain" description="EF-hand" evidence="2">
    <location>
        <begin position="48"/>
        <end position="83"/>
    </location>
</feature>
<dbReference type="CTD" id="4632"/>
<dbReference type="SUPFAM" id="SSF47473">
    <property type="entry name" value="EF-hand"/>
    <property type="match status" value="1"/>
</dbReference>
<reference evidence="3 4" key="1">
    <citation type="journal article" date="2021" name="G3 (Bethesda)">
        <title>Improved contiguity of the threespine stickleback genome using long-read sequencing.</title>
        <authorList>
            <person name="Nath S."/>
            <person name="Shaw D.E."/>
            <person name="White M.A."/>
        </authorList>
    </citation>
    <scope>NUCLEOTIDE SEQUENCE [LARGE SCALE GENOMIC DNA]</scope>
    <source>
        <strain evidence="3 4">Lake Benthic</strain>
    </source>
</reference>
<dbReference type="STRING" id="69293.ENSGACP00000008707"/>
<dbReference type="KEGG" id="gat:120834508"/>
<dbReference type="InParanoid" id="G3NTN9"/>
<dbReference type="Bgee" id="ENSGACG00000006539">
    <property type="expression patterns" value="Expressed in zone of skin and 5 other cell types or tissues"/>
</dbReference>
<dbReference type="OrthoDB" id="5959761at2759"/>
<feature type="domain" description="EF-hand" evidence="2">
    <location>
        <begin position="125"/>
        <end position="160"/>
    </location>
</feature>
<accession>G3NTN9</accession>
<keyword evidence="4" id="KW-1185">Reference proteome</keyword>
<dbReference type="OMA" id="CKHELID"/>
<dbReference type="FunCoup" id="G3NTN9">
    <property type="interactions" value="463"/>
</dbReference>
<organism evidence="3 4">
    <name type="scientific">Gasterosteus aculeatus aculeatus</name>
    <name type="common">three-spined stickleback</name>
    <dbReference type="NCBI Taxonomy" id="481459"/>
    <lineage>
        <taxon>Eukaryota</taxon>
        <taxon>Metazoa</taxon>
        <taxon>Chordata</taxon>
        <taxon>Craniata</taxon>
        <taxon>Vertebrata</taxon>
        <taxon>Euteleostomi</taxon>
        <taxon>Actinopterygii</taxon>
        <taxon>Neopterygii</taxon>
        <taxon>Teleostei</taxon>
        <taxon>Neoteleostei</taxon>
        <taxon>Acanthomorphata</taxon>
        <taxon>Eupercaria</taxon>
        <taxon>Perciformes</taxon>
        <taxon>Cottioidei</taxon>
        <taxon>Gasterosteales</taxon>
        <taxon>Gasterosteidae</taxon>
        <taxon>Gasterosteus</taxon>
    </lineage>
</organism>